<dbReference type="InterPro" id="IPR051459">
    <property type="entry name" value="Cytochrome_c-type_DH"/>
</dbReference>
<dbReference type="InterPro" id="IPR036909">
    <property type="entry name" value="Cyt_c-like_dom_sf"/>
</dbReference>
<keyword evidence="7" id="KW-1185">Reference proteome</keyword>
<evidence type="ECO:0000313" key="7">
    <source>
        <dbReference type="Proteomes" id="UP000005938"/>
    </source>
</evidence>
<dbReference type="EMBL" id="AJJU01000037">
    <property type="protein sequence ID" value="EID72361.1"/>
    <property type="molecule type" value="Genomic_DNA"/>
</dbReference>
<dbReference type="RefSeq" id="WP_008241251.1">
    <property type="nucleotide sequence ID" value="NZ_AJJU01000037.1"/>
</dbReference>
<dbReference type="InterPro" id="IPR009056">
    <property type="entry name" value="Cyt_c-like_dom"/>
</dbReference>
<name>I0W7J5_9FLAO</name>
<dbReference type="Pfam" id="PF00034">
    <property type="entry name" value="Cytochrom_C"/>
    <property type="match status" value="1"/>
</dbReference>
<dbReference type="Proteomes" id="UP000005938">
    <property type="component" value="Unassembled WGS sequence"/>
</dbReference>
<keyword evidence="3 4" id="KW-0408">Iron</keyword>
<protein>
    <submittedName>
        <fullName evidence="6">Cytochrome c class I</fullName>
    </submittedName>
</protein>
<dbReference type="PANTHER" id="PTHR35008">
    <property type="entry name" value="BLL4482 PROTEIN-RELATED"/>
    <property type="match status" value="1"/>
</dbReference>
<dbReference type="AlphaFoldDB" id="I0W7J5"/>
<evidence type="ECO:0000313" key="6">
    <source>
        <dbReference type="EMBL" id="EID72361.1"/>
    </source>
</evidence>
<dbReference type="OrthoDB" id="9811395at2"/>
<organism evidence="6 7">
    <name type="scientific">Imtechella halotolerans K1</name>
    <dbReference type="NCBI Taxonomy" id="946077"/>
    <lineage>
        <taxon>Bacteria</taxon>
        <taxon>Pseudomonadati</taxon>
        <taxon>Bacteroidota</taxon>
        <taxon>Flavobacteriia</taxon>
        <taxon>Flavobacteriales</taxon>
        <taxon>Flavobacteriaceae</taxon>
        <taxon>Imtechella</taxon>
    </lineage>
</organism>
<feature type="domain" description="Cytochrome c" evidence="5">
    <location>
        <begin position="28"/>
        <end position="116"/>
    </location>
</feature>
<dbReference type="GO" id="GO:0020037">
    <property type="term" value="F:heme binding"/>
    <property type="evidence" value="ECO:0007669"/>
    <property type="project" value="InterPro"/>
</dbReference>
<dbReference type="GO" id="GO:0009055">
    <property type="term" value="F:electron transfer activity"/>
    <property type="evidence" value="ECO:0007669"/>
    <property type="project" value="InterPro"/>
</dbReference>
<evidence type="ECO:0000256" key="4">
    <source>
        <dbReference type="PROSITE-ProRule" id="PRU00433"/>
    </source>
</evidence>
<dbReference type="STRING" id="946077.W5A_12676"/>
<reference evidence="6 7" key="1">
    <citation type="journal article" date="2012" name="J. Bacteriol.">
        <title>Genome Sequence of the Halotolerant Bacterium Imtechella halotolerans K1T.</title>
        <authorList>
            <person name="Kumar S."/>
            <person name="Vikram S."/>
            <person name="Subramanian S."/>
            <person name="Raghava G.P."/>
            <person name="Pinnaka A.K."/>
        </authorList>
    </citation>
    <scope>NUCLEOTIDE SEQUENCE [LARGE SCALE GENOMIC DNA]</scope>
    <source>
        <strain evidence="6 7">K1</strain>
    </source>
</reference>
<accession>I0W7J5</accession>
<proteinExistence type="predicted"/>
<keyword evidence="2 4" id="KW-0479">Metal-binding</keyword>
<evidence type="ECO:0000256" key="1">
    <source>
        <dbReference type="ARBA" id="ARBA00022617"/>
    </source>
</evidence>
<dbReference type="SUPFAM" id="SSF46626">
    <property type="entry name" value="Cytochrome c"/>
    <property type="match status" value="1"/>
</dbReference>
<comment type="caution">
    <text evidence="6">The sequence shown here is derived from an EMBL/GenBank/DDBJ whole genome shotgun (WGS) entry which is preliminary data.</text>
</comment>
<sequence length="134" mass="14588">MVKFIILGYSIVLITVFCALKQDNELQQSVARGAVVYADFCITCHQGNGQGVQGAFPPLAQSDFLLNKRVESIKAIKYGLKGEIVVNGVTYNGNMASQGLSDEEVADVMNYILNSWGNKGGKIVTVEEVTKIKR</sequence>
<dbReference type="GO" id="GO:0046872">
    <property type="term" value="F:metal ion binding"/>
    <property type="evidence" value="ECO:0007669"/>
    <property type="project" value="UniProtKB-KW"/>
</dbReference>
<gene>
    <name evidence="6" type="ORF">W5A_12676</name>
</gene>
<dbReference type="PATRIC" id="fig|946077.3.peg.2564"/>
<evidence type="ECO:0000259" key="5">
    <source>
        <dbReference type="PROSITE" id="PS51007"/>
    </source>
</evidence>
<dbReference type="PANTHER" id="PTHR35008:SF8">
    <property type="entry name" value="ALCOHOL DEHYDROGENASE CYTOCHROME C SUBUNIT"/>
    <property type="match status" value="1"/>
</dbReference>
<evidence type="ECO:0000256" key="3">
    <source>
        <dbReference type="ARBA" id="ARBA00023004"/>
    </source>
</evidence>
<dbReference type="Gene3D" id="1.10.760.10">
    <property type="entry name" value="Cytochrome c-like domain"/>
    <property type="match status" value="1"/>
</dbReference>
<evidence type="ECO:0000256" key="2">
    <source>
        <dbReference type="ARBA" id="ARBA00022723"/>
    </source>
</evidence>
<dbReference type="PROSITE" id="PS51007">
    <property type="entry name" value="CYTC"/>
    <property type="match status" value="1"/>
</dbReference>
<keyword evidence="1 4" id="KW-0349">Heme</keyword>
<dbReference type="eggNOG" id="COG2010">
    <property type="taxonomic scope" value="Bacteria"/>
</dbReference>